<sequence>MKRSGIDDDIIRNASGAELLSLLSPRLGLVTARGGSGAAMRVSEIRHVEAAILDLESYGGYDTVLCEGCALLARLQELGTVAGTRR</sequence>
<organism evidence="1 2">
    <name type="scientific">Streptomyces coelicoflavus</name>
    <dbReference type="NCBI Taxonomy" id="285562"/>
    <lineage>
        <taxon>Bacteria</taxon>
        <taxon>Bacillati</taxon>
        <taxon>Actinomycetota</taxon>
        <taxon>Actinomycetes</taxon>
        <taxon>Kitasatosporales</taxon>
        <taxon>Streptomycetaceae</taxon>
        <taxon>Streptomyces</taxon>
    </lineage>
</organism>
<dbReference type="Proteomes" id="UP000469545">
    <property type="component" value="Unassembled WGS sequence"/>
</dbReference>
<dbReference type="AlphaFoldDB" id="A0A6N9UKJ1"/>
<dbReference type="EMBL" id="JAAGMB010000252">
    <property type="protein sequence ID" value="NEB17099.1"/>
    <property type="molecule type" value="Genomic_DNA"/>
</dbReference>
<accession>A0A6N9UKJ1</accession>
<name>A0A6N9UKJ1_9ACTN</name>
<keyword evidence="2" id="KW-1185">Reference proteome</keyword>
<comment type="caution">
    <text evidence="1">The sequence shown here is derived from an EMBL/GenBank/DDBJ whole genome shotgun (WGS) entry which is preliminary data.</text>
</comment>
<evidence type="ECO:0000313" key="1">
    <source>
        <dbReference type="EMBL" id="NEB17099.1"/>
    </source>
</evidence>
<reference evidence="1 2" key="1">
    <citation type="submission" date="2020-01" db="EMBL/GenBank/DDBJ databases">
        <title>Insect and environment-associated Actinomycetes.</title>
        <authorList>
            <person name="Currrie C."/>
            <person name="Chevrette M."/>
            <person name="Carlson C."/>
            <person name="Stubbendieck R."/>
            <person name="Wendt-Pienkowski E."/>
        </authorList>
    </citation>
    <scope>NUCLEOTIDE SEQUENCE [LARGE SCALE GENOMIC DNA]</scope>
    <source>
        <strain evidence="1 2">SID14172</strain>
    </source>
</reference>
<dbReference type="RefSeq" id="WP_143666045.1">
    <property type="nucleotide sequence ID" value="NZ_JAAGMB010000252.1"/>
</dbReference>
<gene>
    <name evidence="1" type="ORF">G3I46_11295</name>
</gene>
<protein>
    <submittedName>
        <fullName evidence="1">Uncharacterized protein</fullName>
    </submittedName>
</protein>
<evidence type="ECO:0000313" key="2">
    <source>
        <dbReference type="Proteomes" id="UP000469545"/>
    </source>
</evidence>
<proteinExistence type="predicted"/>